<comment type="caution">
    <text evidence="1">The sequence shown here is derived from an EMBL/GenBank/DDBJ whole genome shotgun (WGS) entry which is preliminary data.</text>
</comment>
<accession>A0A0F9NED6</accession>
<protein>
    <recommendedName>
        <fullName evidence="2">Prophage tail endopeptidase domain-containing protein</fullName>
    </recommendedName>
</protein>
<sequence length="386" mass="43664">MAKQITIKVYGNTGNYIDTWGDATFKKFTKEINGGLGECVIKLARKFDDYDEFNSVDLNNEVRILISDKDTVDLSGGFKLIYSGYISEYEPWVEGGKEGVTIRCLGYFTKLAADIYKNGTITTITESAVDIGTMFKNVMNRYIAETSNQKLHYDQATIRTTGTTGTYTFESRSYREAIDVIKSLAPADWWWYVNEHHEVLFKPKPTTVTHDFIFGRHFHSVRVRKSMEKVKNAVLFYNTDAGSPIYKLYIDQASINKLGRRIHRIFDQDRVGASGDADKIGQGFVSEHKNPDIKVLVDILDNNEDSKFGYDIESINPGDTCTFFGFDEKLNETFKEAMIITKVIYSLSKVGLVVEPLKSSIVDEVDRASKGIDDINSKDIPSVYST</sequence>
<organism evidence="1">
    <name type="scientific">marine sediment metagenome</name>
    <dbReference type="NCBI Taxonomy" id="412755"/>
    <lineage>
        <taxon>unclassified sequences</taxon>
        <taxon>metagenomes</taxon>
        <taxon>ecological metagenomes</taxon>
    </lineage>
</organism>
<reference evidence="1" key="1">
    <citation type="journal article" date="2015" name="Nature">
        <title>Complex archaea that bridge the gap between prokaryotes and eukaryotes.</title>
        <authorList>
            <person name="Spang A."/>
            <person name="Saw J.H."/>
            <person name="Jorgensen S.L."/>
            <person name="Zaremba-Niedzwiedzka K."/>
            <person name="Martijn J."/>
            <person name="Lind A.E."/>
            <person name="van Eijk R."/>
            <person name="Schleper C."/>
            <person name="Guy L."/>
            <person name="Ettema T.J."/>
        </authorList>
    </citation>
    <scope>NUCLEOTIDE SEQUENCE</scope>
</reference>
<gene>
    <name evidence="1" type="ORF">LCGC14_0961390</name>
</gene>
<dbReference type="AlphaFoldDB" id="A0A0F9NED6"/>
<name>A0A0F9NED6_9ZZZZ</name>
<evidence type="ECO:0000313" key="1">
    <source>
        <dbReference type="EMBL" id="KKN17880.1"/>
    </source>
</evidence>
<dbReference type="EMBL" id="LAZR01003480">
    <property type="protein sequence ID" value="KKN17880.1"/>
    <property type="molecule type" value="Genomic_DNA"/>
</dbReference>
<proteinExistence type="predicted"/>
<evidence type="ECO:0008006" key="2">
    <source>
        <dbReference type="Google" id="ProtNLM"/>
    </source>
</evidence>